<dbReference type="CDD" id="cd04301">
    <property type="entry name" value="NAT_SF"/>
    <property type="match status" value="1"/>
</dbReference>
<keyword evidence="8" id="KW-1185">Reference proteome</keyword>
<dbReference type="Gene3D" id="3.40.630.30">
    <property type="match status" value="1"/>
</dbReference>
<dbReference type="InterPro" id="IPR006464">
    <property type="entry name" value="AcTrfase_RimI/Ard1"/>
</dbReference>
<dbReference type="AlphaFoldDB" id="A0A423PPP3"/>
<evidence type="ECO:0000256" key="3">
    <source>
        <dbReference type="ARBA" id="ARBA00022679"/>
    </source>
</evidence>
<dbReference type="PANTHER" id="PTHR43420">
    <property type="entry name" value="ACETYLTRANSFERASE"/>
    <property type="match status" value="1"/>
</dbReference>
<dbReference type="GO" id="GO:0005737">
    <property type="term" value="C:cytoplasm"/>
    <property type="evidence" value="ECO:0007669"/>
    <property type="project" value="UniProtKB-SubCell"/>
</dbReference>
<proteinExistence type="inferred from homology"/>
<dbReference type="Pfam" id="PF00583">
    <property type="entry name" value="Acetyltransf_1"/>
    <property type="match status" value="1"/>
</dbReference>
<comment type="similarity">
    <text evidence="1 5">Belongs to the acetyltransferase family. RimI subfamily.</text>
</comment>
<comment type="caution">
    <text evidence="5">Lacks conserved residue(s) required for the propagation of feature annotation.</text>
</comment>
<evidence type="ECO:0000256" key="4">
    <source>
        <dbReference type="ARBA" id="ARBA00023315"/>
    </source>
</evidence>
<dbReference type="HAMAP" id="MF_02210">
    <property type="entry name" value="RimI"/>
    <property type="match status" value="1"/>
</dbReference>
<dbReference type="InterPro" id="IPR000182">
    <property type="entry name" value="GNAT_dom"/>
</dbReference>
<keyword evidence="2 5" id="KW-0963">Cytoplasm</keyword>
<sequence>MSVEPQLLIGIRGMRAGDVPAVLAIEEVSYGYPWNERIFRDCLRVGYRGWVATDLDEAVVGYALLSVAVGEAHILNLCVAPDLRGQRVAERLVEAMTRQARADNAEVLMLEVRPSNKSARRLYKRLGFKRIATRPGYYPGPEGREDALLLSRRLVDLA</sequence>
<comment type="catalytic activity">
    <reaction evidence="5">
        <text>N-terminal L-alanyl-[ribosomal protein bS18] + acetyl-CoA = N-terminal N(alpha)-acetyl-L-alanyl-[ribosomal protein bS18] + CoA + H(+)</text>
        <dbReference type="Rhea" id="RHEA:43756"/>
        <dbReference type="Rhea" id="RHEA-COMP:10676"/>
        <dbReference type="Rhea" id="RHEA-COMP:10677"/>
        <dbReference type="ChEBI" id="CHEBI:15378"/>
        <dbReference type="ChEBI" id="CHEBI:57287"/>
        <dbReference type="ChEBI" id="CHEBI:57288"/>
        <dbReference type="ChEBI" id="CHEBI:64718"/>
        <dbReference type="ChEBI" id="CHEBI:83683"/>
        <dbReference type="EC" id="2.3.1.266"/>
    </reaction>
</comment>
<feature type="domain" description="N-acetyltransferase" evidence="6">
    <location>
        <begin position="9"/>
        <end position="155"/>
    </location>
</feature>
<comment type="subcellular location">
    <subcellularLocation>
        <location evidence="5">Cytoplasm</location>
    </subcellularLocation>
</comment>
<evidence type="ECO:0000313" key="7">
    <source>
        <dbReference type="EMBL" id="ROO27596.1"/>
    </source>
</evidence>
<organism evidence="7 8">
    <name type="scientific">Salinisphaera orenii MK-B5</name>
    <dbReference type="NCBI Taxonomy" id="856730"/>
    <lineage>
        <taxon>Bacteria</taxon>
        <taxon>Pseudomonadati</taxon>
        <taxon>Pseudomonadota</taxon>
        <taxon>Gammaproteobacteria</taxon>
        <taxon>Salinisphaerales</taxon>
        <taxon>Salinisphaeraceae</taxon>
        <taxon>Salinisphaera</taxon>
    </lineage>
</organism>
<dbReference type="SUPFAM" id="SSF55729">
    <property type="entry name" value="Acyl-CoA N-acyltransferases (Nat)"/>
    <property type="match status" value="1"/>
</dbReference>
<evidence type="ECO:0000259" key="6">
    <source>
        <dbReference type="PROSITE" id="PS51186"/>
    </source>
</evidence>
<comment type="caution">
    <text evidence="7">The sequence shown here is derived from an EMBL/GenBank/DDBJ whole genome shotgun (WGS) entry which is preliminary data.</text>
</comment>
<reference evidence="7 8" key="1">
    <citation type="submission" date="2013-10" db="EMBL/GenBank/DDBJ databases">
        <title>Salinisphaera orenii MK-B5 Genome Sequencing.</title>
        <authorList>
            <person name="Lai Q."/>
            <person name="Li C."/>
            <person name="Shao Z."/>
        </authorList>
    </citation>
    <scope>NUCLEOTIDE SEQUENCE [LARGE SCALE GENOMIC DNA]</scope>
    <source>
        <strain evidence="7 8">MK-B5</strain>
    </source>
</reference>
<evidence type="ECO:0000256" key="5">
    <source>
        <dbReference type="HAMAP-Rule" id="MF_02210"/>
    </source>
</evidence>
<dbReference type="NCBIfam" id="TIGR01575">
    <property type="entry name" value="rimI"/>
    <property type="match status" value="1"/>
</dbReference>
<dbReference type="InterPro" id="IPR050680">
    <property type="entry name" value="YpeA/RimI_acetyltransf"/>
</dbReference>
<dbReference type="InterPro" id="IPR016181">
    <property type="entry name" value="Acyl_CoA_acyltransferase"/>
</dbReference>
<dbReference type="RefSeq" id="WP_123589646.1">
    <property type="nucleotide sequence ID" value="NZ_AYKH01000012.1"/>
</dbReference>
<dbReference type="EC" id="2.3.1.266" evidence="5"/>
<dbReference type="InterPro" id="IPR043690">
    <property type="entry name" value="RimI"/>
</dbReference>
<dbReference type="Proteomes" id="UP000283993">
    <property type="component" value="Unassembled WGS sequence"/>
</dbReference>
<evidence type="ECO:0000313" key="8">
    <source>
        <dbReference type="Proteomes" id="UP000283993"/>
    </source>
</evidence>
<keyword evidence="3 5" id="KW-0808">Transferase</keyword>
<dbReference type="GO" id="GO:0008999">
    <property type="term" value="F:protein-N-terminal-alanine acetyltransferase activity"/>
    <property type="evidence" value="ECO:0007669"/>
    <property type="project" value="UniProtKB-UniRule"/>
</dbReference>
<comment type="function">
    <text evidence="5">Acetylates the N-terminal alanine of ribosomal protein bS18.</text>
</comment>
<evidence type="ECO:0000256" key="1">
    <source>
        <dbReference type="ARBA" id="ARBA00005395"/>
    </source>
</evidence>
<keyword evidence="4 5" id="KW-0012">Acyltransferase</keyword>
<feature type="active site" description="Proton donor" evidence="5">
    <location>
        <position position="123"/>
    </location>
</feature>
<protein>
    <recommendedName>
        <fullName evidence="5">[Ribosomal protein bS18]-alanine N-acetyltransferase</fullName>
        <ecNumber evidence="5">2.3.1.266</ecNumber>
    </recommendedName>
</protein>
<feature type="binding site" evidence="5">
    <location>
        <position position="116"/>
    </location>
    <ligand>
        <name>acetyl-CoA</name>
        <dbReference type="ChEBI" id="CHEBI:57288"/>
    </ligand>
</feature>
<accession>A0A423PPP3</accession>
<dbReference type="PROSITE" id="PS51186">
    <property type="entry name" value="GNAT"/>
    <property type="match status" value="1"/>
</dbReference>
<gene>
    <name evidence="5" type="primary">rimI</name>
    <name evidence="7" type="ORF">SAOR_06970</name>
</gene>
<feature type="active site" description="Proton acceptor" evidence="5">
    <location>
        <position position="111"/>
    </location>
</feature>
<dbReference type="PANTHER" id="PTHR43420:SF51">
    <property type="entry name" value="PEPTIDYL-LYSINE N-ACETYLTRANSFERASE YIAC"/>
    <property type="match status" value="1"/>
</dbReference>
<evidence type="ECO:0000256" key="2">
    <source>
        <dbReference type="ARBA" id="ARBA00022490"/>
    </source>
</evidence>
<name>A0A423PPP3_9GAMM</name>
<dbReference type="EMBL" id="AYKH01000012">
    <property type="protein sequence ID" value="ROO27596.1"/>
    <property type="molecule type" value="Genomic_DNA"/>
</dbReference>